<accession>K0SF89</accession>
<dbReference type="EMBL" id="AGNL01028812">
    <property type="protein sequence ID" value="EJK57272.1"/>
    <property type="molecule type" value="Genomic_DNA"/>
</dbReference>
<organism evidence="2 3">
    <name type="scientific">Thalassiosira oceanica</name>
    <name type="common">Marine diatom</name>
    <dbReference type="NCBI Taxonomy" id="159749"/>
    <lineage>
        <taxon>Eukaryota</taxon>
        <taxon>Sar</taxon>
        <taxon>Stramenopiles</taxon>
        <taxon>Ochrophyta</taxon>
        <taxon>Bacillariophyta</taxon>
        <taxon>Coscinodiscophyceae</taxon>
        <taxon>Thalassiosirophycidae</taxon>
        <taxon>Thalassiosirales</taxon>
        <taxon>Thalassiosiraceae</taxon>
        <taxon>Thalassiosira</taxon>
    </lineage>
</organism>
<evidence type="ECO:0000313" key="2">
    <source>
        <dbReference type="EMBL" id="EJK57272.1"/>
    </source>
</evidence>
<dbReference type="AlphaFoldDB" id="K0SF89"/>
<evidence type="ECO:0000313" key="3">
    <source>
        <dbReference type="Proteomes" id="UP000266841"/>
    </source>
</evidence>
<feature type="domain" description="Ubiquitin-like" evidence="1">
    <location>
        <begin position="14"/>
        <end position="113"/>
    </location>
</feature>
<keyword evidence="3" id="KW-1185">Reference proteome</keyword>
<gene>
    <name evidence="2" type="ORF">THAOC_22703</name>
</gene>
<dbReference type="InterPro" id="IPR000626">
    <property type="entry name" value="Ubiquitin-like_dom"/>
</dbReference>
<proteinExistence type="predicted"/>
<comment type="caution">
    <text evidence="2">The sequence shown here is derived from an EMBL/GenBank/DDBJ whole genome shotgun (WGS) entry which is preliminary data.</text>
</comment>
<sequence>MVAQLILRLPPTEICINVKSLDGKVNFKLVTPKTASVSKLKNDIGAKVDVPSERVSPDLGNFFDSTANVIQMSAKIQQKLIYNNKQLDEDDRTLNDYNVLNHTCVRFIVDKSK</sequence>
<dbReference type="Pfam" id="PF00240">
    <property type="entry name" value="ubiquitin"/>
    <property type="match status" value="1"/>
</dbReference>
<dbReference type="SUPFAM" id="SSF54236">
    <property type="entry name" value="Ubiquitin-like"/>
    <property type="match status" value="1"/>
</dbReference>
<dbReference type="CDD" id="cd17039">
    <property type="entry name" value="Ubl_ubiquitin_like"/>
    <property type="match status" value="1"/>
</dbReference>
<dbReference type="InterPro" id="IPR029071">
    <property type="entry name" value="Ubiquitin-like_domsf"/>
</dbReference>
<reference evidence="2 3" key="1">
    <citation type="journal article" date="2012" name="Genome Biol.">
        <title>Genome and low-iron response of an oceanic diatom adapted to chronic iron limitation.</title>
        <authorList>
            <person name="Lommer M."/>
            <person name="Specht M."/>
            <person name="Roy A.S."/>
            <person name="Kraemer L."/>
            <person name="Andreson R."/>
            <person name="Gutowska M.A."/>
            <person name="Wolf J."/>
            <person name="Bergner S.V."/>
            <person name="Schilhabel M.B."/>
            <person name="Klostermeier U.C."/>
            <person name="Beiko R.G."/>
            <person name="Rosenstiel P."/>
            <person name="Hippler M."/>
            <person name="Laroche J."/>
        </authorList>
    </citation>
    <scope>NUCLEOTIDE SEQUENCE [LARGE SCALE GENOMIC DNA]</scope>
    <source>
        <strain evidence="2 3">CCMP1005</strain>
    </source>
</reference>
<dbReference type="Proteomes" id="UP000266841">
    <property type="component" value="Unassembled WGS sequence"/>
</dbReference>
<protein>
    <recommendedName>
        <fullName evidence="1">Ubiquitin-like domain-containing protein</fullName>
    </recommendedName>
</protein>
<dbReference type="PROSITE" id="PS50053">
    <property type="entry name" value="UBIQUITIN_2"/>
    <property type="match status" value="1"/>
</dbReference>
<name>K0SF89_THAOC</name>
<evidence type="ECO:0000259" key="1">
    <source>
        <dbReference type="PROSITE" id="PS50053"/>
    </source>
</evidence>
<dbReference type="Gene3D" id="3.10.20.90">
    <property type="entry name" value="Phosphatidylinositol 3-kinase Catalytic Subunit, Chain A, domain 1"/>
    <property type="match status" value="1"/>
</dbReference>